<feature type="signal peptide" evidence="2">
    <location>
        <begin position="1"/>
        <end position="19"/>
    </location>
</feature>
<dbReference type="PANTHER" id="PTHR42928">
    <property type="entry name" value="TRICARBOXYLATE-BINDING PROTEIN"/>
    <property type="match status" value="1"/>
</dbReference>
<dbReference type="Gene3D" id="3.40.190.150">
    <property type="entry name" value="Bordetella uptake gene, domain 1"/>
    <property type="match status" value="1"/>
</dbReference>
<dbReference type="PANTHER" id="PTHR42928:SF3">
    <property type="entry name" value="UPF0065 PROTEIN YFLP"/>
    <property type="match status" value="1"/>
</dbReference>
<gene>
    <name evidence="3" type="ORF">MHA01_05270</name>
</gene>
<comment type="caution">
    <text evidence="3">The sequence shown here is derived from an EMBL/GenBank/DDBJ whole genome shotgun (WGS) entry which is preliminary data.</text>
</comment>
<evidence type="ECO:0000313" key="3">
    <source>
        <dbReference type="EMBL" id="GEK57622.1"/>
    </source>
</evidence>
<evidence type="ECO:0000256" key="2">
    <source>
        <dbReference type="SAM" id="SignalP"/>
    </source>
</evidence>
<reference evidence="3 4" key="1">
    <citation type="submission" date="2019-07" db="EMBL/GenBank/DDBJ databases">
        <title>Whole genome shotgun sequence of Marinococcus halophilus NBRC 102359.</title>
        <authorList>
            <person name="Hosoyama A."/>
            <person name="Uohara A."/>
            <person name="Ohji S."/>
            <person name="Ichikawa N."/>
        </authorList>
    </citation>
    <scope>NUCLEOTIDE SEQUENCE [LARGE SCALE GENOMIC DNA]</scope>
    <source>
        <strain evidence="3 4">NBRC 102359</strain>
    </source>
</reference>
<comment type="similarity">
    <text evidence="1">Belongs to the UPF0065 (bug) family.</text>
</comment>
<keyword evidence="2" id="KW-0732">Signal</keyword>
<dbReference type="InterPro" id="IPR005064">
    <property type="entry name" value="BUG"/>
</dbReference>
<sequence length="325" mass="36124">MKRIILLLLSIAFIGGCSAEQSQGEESDYPPDLIEFVAPATPGGGWDLTARSMQRALNNNELVESDINVVNKPGGGGEVGFQYLKNRDSNTLAVNSSLLFTNNELGLSELSHEDFTPLAILATEWQSIAVGPDSDYDNLEAVMEQLKKDPESLKIGVAPGLGNDDHLSFIQAAQEYGIDPSKLDFLVYESGGEVVTALLGGHIDVATMSVSEASEQYKADRLDIVGVSSEERLEELPEVPTFKEQGVDLVFPHWRGVMGPPDMTEEEIAYWDERLQQMVETEEWQTILENNQWDDYYMNAEETEQFMDEQEQTYQELLTNAGLTE</sequence>
<dbReference type="OrthoDB" id="9780943at2"/>
<evidence type="ECO:0000313" key="4">
    <source>
        <dbReference type="Proteomes" id="UP000321051"/>
    </source>
</evidence>
<organism evidence="3 4">
    <name type="scientific">Marinococcus halophilus</name>
    <dbReference type="NCBI Taxonomy" id="1371"/>
    <lineage>
        <taxon>Bacteria</taxon>
        <taxon>Bacillati</taxon>
        <taxon>Bacillota</taxon>
        <taxon>Bacilli</taxon>
        <taxon>Bacillales</taxon>
        <taxon>Bacillaceae</taxon>
        <taxon>Marinococcus</taxon>
    </lineage>
</organism>
<evidence type="ECO:0000256" key="1">
    <source>
        <dbReference type="ARBA" id="ARBA00006987"/>
    </source>
</evidence>
<dbReference type="RefSeq" id="WP_079474886.1">
    <property type="nucleotide sequence ID" value="NZ_BJUN01000002.1"/>
</dbReference>
<dbReference type="Gene3D" id="3.40.190.10">
    <property type="entry name" value="Periplasmic binding protein-like II"/>
    <property type="match status" value="1"/>
</dbReference>
<name>A0A510Y2S1_MARHA</name>
<dbReference type="Pfam" id="PF03401">
    <property type="entry name" value="TctC"/>
    <property type="match status" value="1"/>
</dbReference>
<feature type="chain" id="PRO_5038384914" evidence="2">
    <location>
        <begin position="20"/>
        <end position="325"/>
    </location>
</feature>
<dbReference type="SUPFAM" id="SSF53850">
    <property type="entry name" value="Periplasmic binding protein-like II"/>
    <property type="match status" value="1"/>
</dbReference>
<dbReference type="PIRSF" id="PIRSF017082">
    <property type="entry name" value="YflP"/>
    <property type="match status" value="1"/>
</dbReference>
<dbReference type="AlphaFoldDB" id="A0A510Y2S1"/>
<dbReference type="EMBL" id="BJUN01000002">
    <property type="protein sequence ID" value="GEK57622.1"/>
    <property type="molecule type" value="Genomic_DNA"/>
</dbReference>
<dbReference type="Proteomes" id="UP000321051">
    <property type="component" value="Unassembled WGS sequence"/>
</dbReference>
<dbReference type="CDD" id="cd07012">
    <property type="entry name" value="PBP2_Bug_TTT"/>
    <property type="match status" value="1"/>
</dbReference>
<proteinExistence type="inferred from homology"/>
<protein>
    <submittedName>
        <fullName evidence="3">Membrane protein</fullName>
    </submittedName>
</protein>
<dbReference type="PROSITE" id="PS51257">
    <property type="entry name" value="PROKAR_LIPOPROTEIN"/>
    <property type="match status" value="1"/>
</dbReference>
<dbReference type="InterPro" id="IPR042100">
    <property type="entry name" value="Bug_dom1"/>
</dbReference>
<accession>A0A510Y2S1</accession>
<dbReference type="STRING" id="1371.GCA_900166605_00560"/>
<keyword evidence="4" id="KW-1185">Reference proteome</keyword>